<evidence type="ECO:0000256" key="7">
    <source>
        <dbReference type="ARBA" id="ARBA00023136"/>
    </source>
</evidence>
<dbReference type="Proteomes" id="UP000204190">
    <property type="component" value="Segment"/>
</dbReference>
<evidence type="ECO:0000256" key="8">
    <source>
        <dbReference type="ARBA" id="ARBA00023180"/>
    </source>
</evidence>
<reference evidence="13 14" key="1">
    <citation type="journal article" date="2016" name="Nature">
        <title>Redefining the invertebrate RNA virosphere.</title>
        <authorList>
            <person name="Shi M."/>
            <person name="Lin X.D."/>
            <person name="Tian J.H."/>
            <person name="Chen L.J."/>
            <person name="Chen X."/>
            <person name="Li C.X."/>
            <person name="Qin X.C."/>
            <person name="Li J."/>
            <person name="Cao J.P."/>
            <person name="Eden J.S."/>
            <person name="Buchmann J."/>
            <person name="Wang W."/>
            <person name="Xu J."/>
            <person name="Holmes E.C."/>
            <person name="Zhang Y.Z."/>
        </authorList>
    </citation>
    <scope>NUCLEOTIDE SEQUENCE [LARGE SCALE GENOMIC DNA]</scope>
    <source>
        <strain evidence="13 14">SCM43656</strain>
    </source>
</reference>
<evidence type="ECO:0000259" key="11">
    <source>
        <dbReference type="Pfam" id="PF00974"/>
    </source>
</evidence>
<keyword evidence="4" id="KW-0946">Virion</keyword>
<dbReference type="EMBL" id="KX884433">
    <property type="protein sequence ID" value="APG78755.1"/>
    <property type="molecule type" value="Genomic_RNA"/>
</dbReference>
<feature type="region of interest" description="Disordered" evidence="9">
    <location>
        <begin position="540"/>
        <end position="567"/>
    </location>
</feature>
<evidence type="ECO:0000256" key="3">
    <source>
        <dbReference type="ARBA" id="ARBA00022729"/>
    </source>
</evidence>
<dbReference type="InterPro" id="IPR055447">
    <property type="entry name" value="Rhabdo_glycop_CD"/>
</dbReference>
<feature type="domain" description="Spike glycoprotein fusion" evidence="11">
    <location>
        <begin position="72"/>
        <end position="169"/>
    </location>
</feature>
<dbReference type="Pfam" id="PF24833">
    <property type="entry name" value="Rhabdo_glycop_CD"/>
    <property type="match status" value="1"/>
</dbReference>
<dbReference type="KEGG" id="vg:30854812"/>
<sequence length="567" mass="65068">MESTLIYVIYFVMLPVVDSRLVVIPTTKPKHMIPVDPGTIRCPYGYIHSIPEQYYKFSVTINRPEPIIDHKVAGTACYKFKLTTKCDEDLLFSKTIKNLKANSPISKEECLAAIRKSKTTPSIVEHLPASCSWMQTIEVSIEYIVTRDHPVGFDPYSSQFIDSLFVGGKTDLLETTTVFDSVYWIADEDSIGINCPPMEKVSGYVLAPDTWNERNMFDETVTLWSSLFRTKSFSNACRMKFCNVTGIRFSDGEWIDLEFTQDKDKGKAMWIKAIKICSPDTTISLASPYELEHHSVQTVLAIFFYSKCQDTVSKLRNKFSISPLDISYLAQSYPGPGPVYQITDHGLMTYYSFYKLCNISMYTVGSDKQTLLGYSLDGKTVESPEWTESGGLTHGPNGLILKNKQLLFPSLTDLRAEIEAELTQTIEIHEIKHLTLESFKNTINTSTVEYHHNPDRINVLEVTRTGIAQFSHWLSDTWGSMFHSTFNFTIVGFIILTLILLGYRLYKHKRRFNRPADIEILELQQIPQVIPRNRNRPIQRLNKRSDSNMYEDEENRMQHQEYSNYFG</sequence>
<dbReference type="Gene3D" id="2.30.29.130">
    <property type="match status" value="1"/>
</dbReference>
<evidence type="ECO:0000256" key="9">
    <source>
        <dbReference type="SAM" id="MobiDB-lite"/>
    </source>
</evidence>
<evidence type="ECO:0000256" key="1">
    <source>
        <dbReference type="ARBA" id="ARBA00004563"/>
    </source>
</evidence>
<keyword evidence="5" id="KW-0261">Viral envelope protein</keyword>
<feature type="domain" description="Spike glycoprotein G central" evidence="12">
    <location>
        <begin position="277"/>
        <end position="398"/>
    </location>
</feature>
<evidence type="ECO:0000256" key="5">
    <source>
        <dbReference type="ARBA" id="ARBA00022879"/>
    </source>
</evidence>
<dbReference type="Pfam" id="PF00974">
    <property type="entry name" value="Rhabdo_glycop_FD"/>
    <property type="match status" value="1"/>
</dbReference>
<keyword evidence="2 10" id="KW-0812">Transmembrane</keyword>
<keyword evidence="8" id="KW-0325">Glycoprotein</keyword>
<dbReference type="SUPFAM" id="SSF161008">
    <property type="entry name" value="Viral glycoprotein ectodomain-like"/>
    <property type="match status" value="1"/>
</dbReference>
<evidence type="ECO:0000313" key="14">
    <source>
        <dbReference type="Proteomes" id="UP000204190"/>
    </source>
</evidence>
<protein>
    <submittedName>
        <fullName evidence="13">Putative glycoprotein</fullName>
    </submittedName>
</protein>
<evidence type="ECO:0000256" key="4">
    <source>
        <dbReference type="ARBA" id="ARBA00022844"/>
    </source>
</evidence>
<keyword evidence="3" id="KW-0732">Signal</keyword>
<evidence type="ECO:0000256" key="2">
    <source>
        <dbReference type="ARBA" id="ARBA00022692"/>
    </source>
</evidence>
<dbReference type="GeneID" id="30854812"/>
<evidence type="ECO:0000256" key="10">
    <source>
        <dbReference type="SAM" id="Phobius"/>
    </source>
</evidence>
<evidence type="ECO:0000313" key="13">
    <source>
        <dbReference type="EMBL" id="APG78755.1"/>
    </source>
</evidence>
<comment type="subcellular location">
    <subcellularLocation>
        <location evidence="1">Virion membrane</location>
        <topology evidence="1">Single-pass type I membrane protein</topology>
    </subcellularLocation>
</comment>
<dbReference type="RefSeq" id="YP_009337294.1">
    <property type="nucleotide sequence ID" value="NC_033103.1"/>
</dbReference>
<keyword evidence="7 10" id="KW-0472">Membrane</keyword>
<dbReference type="GO" id="GO:0019031">
    <property type="term" value="C:viral envelope"/>
    <property type="evidence" value="ECO:0007669"/>
    <property type="project" value="UniProtKB-KW"/>
</dbReference>
<evidence type="ECO:0000256" key="6">
    <source>
        <dbReference type="ARBA" id="ARBA00022989"/>
    </source>
</evidence>
<proteinExistence type="predicted"/>
<dbReference type="InterPro" id="IPR001903">
    <property type="entry name" value="Rhabdo_glycop_FD"/>
</dbReference>
<accession>A0A1L3KN73</accession>
<name>A0A1L3KN73_9RHAB</name>
<organism evidence="13 14">
    <name type="scientific">Hubei diptera virus 10</name>
    <dbReference type="NCBI Taxonomy" id="1922871"/>
    <lineage>
        <taxon>Viruses</taxon>
        <taxon>Riboviria</taxon>
        <taxon>Orthornavirae</taxon>
        <taxon>Negarnaviricota</taxon>
        <taxon>Haploviricotina</taxon>
        <taxon>Monjiviricetes</taxon>
        <taxon>Mononegavirales</taxon>
        <taxon>Rhabdoviridae</taxon>
        <taxon>Alpharhabdovirinae</taxon>
        <taxon>Sigmavirus</taxon>
        <taxon>Sigmavirus myga</taxon>
    </lineage>
</organism>
<evidence type="ECO:0000259" key="12">
    <source>
        <dbReference type="Pfam" id="PF24833"/>
    </source>
</evidence>
<dbReference type="GO" id="GO:0055036">
    <property type="term" value="C:virion membrane"/>
    <property type="evidence" value="ECO:0007669"/>
    <property type="project" value="UniProtKB-SubCell"/>
</dbReference>
<keyword evidence="6 10" id="KW-1133">Transmembrane helix</keyword>
<dbReference type="OrthoDB" id="21147at10239"/>
<keyword evidence="14" id="KW-1185">Reference proteome</keyword>
<feature type="transmembrane region" description="Helical" evidence="10">
    <location>
        <begin position="486"/>
        <end position="506"/>
    </location>
</feature>